<sequence>MKRSYLDYAATTPVAPEVLEAMLPYFHDFPGNPSAIYAEGQEARQAVEKARGSLARLINARPDEILFLSGGTEADNMALAGILNANGCRGRHVITTAIEHHAVLETCHFLEKNGASVTVLPVDTNGMLDPGEVEKAVRPDTAVVSVILANNEIGTIQNLAEISKITREKGVYLHSDAVQAAGRIPVDVEALGVDLLSVSAHKLYGPKGIGALYIRKGTRISPILWGGGQERGKRSGTENVPGIVGFGKAVELAQLTMASESGRLSALRDRLIAGVLSTIPETRLNGHPTQRLPNNANFSFDYVEGESVCLNLDLAGISASPGSACSSTSTAPSHVLLALGLPQHQAFGSLRLSLGRWTTGDDIDRVLEVLPGVVARLRAMSPLWARK</sequence>
<evidence type="ECO:0000313" key="14">
    <source>
        <dbReference type="Proteomes" id="UP000185934"/>
    </source>
</evidence>
<keyword evidence="7 10" id="KW-0408">Iron</keyword>
<comment type="pathway">
    <text evidence="10">Cofactor biosynthesis; iron-sulfur cluster biosynthesis.</text>
</comment>
<dbReference type="Pfam" id="PF00266">
    <property type="entry name" value="Aminotran_5"/>
    <property type="match status" value="1"/>
</dbReference>
<organism evidence="13 14">
    <name type="scientific">Dehalogenimonas formicexedens</name>
    <dbReference type="NCBI Taxonomy" id="1839801"/>
    <lineage>
        <taxon>Bacteria</taxon>
        <taxon>Bacillati</taxon>
        <taxon>Chloroflexota</taxon>
        <taxon>Dehalococcoidia</taxon>
        <taxon>Dehalococcoidales</taxon>
        <taxon>Dehalococcoidaceae</taxon>
        <taxon>Dehalogenimonas</taxon>
    </lineage>
</organism>
<gene>
    <name evidence="10" type="primary">iscS</name>
    <name evidence="13" type="ORF">Dform_00123</name>
</gene>
<dbReference type="InterPro" id="IPR015422">
    <property type="entry name" value="PyrdxlP-dep_Trfase_small"/>
</dbReference>
<evidence type="ECO:0000256" key="10">
    <source>
        <dbReference type="HAMAP-Rule" id="MF_00331"/>
    </source>
</evidence>
<feature type="binding site" evidence="10">
    <location>
        <position position="237"/>
    </location>
    <ligand>
        <name>pyridoxal 5'-phosphate</name>
        <dbReference type="ChEBI" id="CHEBI:597326"/>
    </ligand>
</feature>
<keyword evidence="14" id="KW-1185">Reference proteome</keyword>
<dbReference type="HAMAP" id="MF_00331">
    <property type="entry name" value="Cys_desulf_IscS"/>
    <property type="match status" value="1"/>
</dbReference>
<dbReference type="Gene3D" id="3.40.640.10">
    <property type="entry name" value="Type I PLP-dependent aspartate aminotransferase-like (Major domain)"/>
    <property type="match status" value="1"/>
</dbReference>
<dbReference type="SUPFAM" id="SSF53383">
    <property type="entry name" value="PLP-dependent transferases"/>
    <property type="match status" value="1"/>
</dbReference>
<keyword evidence="3 10" id="KW-0963">Cytoplasm</keyword>
<keyword evidence="8 10" id="KW-0411">Iron-sulfur</keyword>
<dbReference type="PIRSF" id="PIRSF005572">
    <property type="entry name" value="NifS"/>
    <property type="match status" value="1"/>
</dbReference>
<evidence type="ECO:0000256" key="7">
    <source>
        <dbReference type="ARBA" id="ARBA00023004"/>
    </source>
</evidence>
<dbReference type="GO" id="GO:1990221">
    <property type="term" value="C:L-cysteine desulfurase complex"/>
    <property type="evidence" value="ECO:0007669"/>
    <property type="project" value="UniProtKB-ARBA"/>
</dbReference>
<feature type="binding site" evidence="10">
    <location>
        <position position="151"/>
    </location>
    <ligand>
        <name>pyridoxal 5'-phosphate</name>
        <dbReference type="ChEBI" id="CHEBI:597326"/>
    </ligand>
</feature>
<dbReference type="InterPro" id="IPR015421">
    <property type="entry name" value="PyrdxlP-dep_Trfase_major"/>
</dbReference>
<keyword evidence="10" id="KW-0001">2Fe-2S</keyword>
<dbReference type="InterPro" id="IPR020578">
    <property type="entry name" value="Aminotrans_V_PyrdxlP_BS"/>
</dbReference>
<dbReference type="PANTHER" id="PTHR11601">
    <property type="entry name" value="CYSTEINE DESULFURYLASE FAMILY MEMBER"/>
    <property type="match status" value="1"/>
</dbReference>
<dbReference type="AlphaFoldDB" id="A0A1P8F4S8"/>
<proteinExistence type="inferred from homology"/>
<dbReference type="OrthoDB" id="9808002at2"/>
<dbReference type="GO" id="GO:0051537">
    <property type="term" value="F:2 iron, 2 sulfur cluster binding"/>
    <property type="evidence" value="ECO:0007669"/>
    <property type="project" value="UniProtKB-UniRule"/>
</dbReference>
<dbReference type="FunFam" id="3.40.640.10:FF:000084">
    <property type="entry name" value="IscS-like cysteine desulfurase"/>
    <property type="match status" value="1"/>
</dbReference>
<dbReference type="PANTHER" id="PTHR11601:SF34">
    <property type="entry name" value="CYSTEINE DESULFURASE"/>
    <property type="match status" value="1"/>
</dbReference>
<evidence type="ECO:0000256" key="2">
    <source>
        <dbReference type="ARBA" id="ARBA00006490"/>
    </source>
</evidence>
<comment type="subcellular location">
    <subcellularLocation>
        <location evidence="10">Cytoplasm</location>
    </subcellularLocation>
</comment>
<dbReference type="STRING" id="1839801.Dform_00123"/>
<feature type="domain" description="Aminotransferase class V" evidence="12">
    <location>
        <begin position="5"/>
        <end position="366"/>
    </location>
</feature>
<comment type="cofactor">
    <cofactor evidence="1 10 11">
        <name>pyridoxal 5'-phosphate</name>
        <dbReference type="ChEBI" id="CHEBI:597326"/>
    </cofactor>
</comment>
<evidence type="ECO:0000256" key="8">
    <source>
        <dbReference type="ARBA" id="ARBA00023014"/>
    </source>
</evidence>
<dbReference type="GO" id="GO:0030170">
    <property type="term" value="F:pyridoxal phosphate binding"/>
    <property type="evidence" value="ECO:0007669"/>
    <property type="project" value="UniProtKB-UniRule"/>
</dbReference>
<evidence type="ECO:0000256" key="1">
    <source>
        <dbReference type="ARBA" id="ARBA00001933"/>
    </source>
</evidence>
<evidence type="ECO:0000256" key="5">
    <source>
        <dbReference type="ARBA" id="ARBA00022723"/>
    </source>
</evidence>
<feature type="binding site" description="via persulfide group" evidence="10">
    <location>
        <position position="325"/>
    </location>
    <ligand>
        <name>[2Fe-2S] cluster</name>
        <dbReference type="ChEBI" id="CHEBI:190135"/>
        <note>ligand shared with IscU</note>
    </ligand>
</feature>
<dbReference type="EMBL" id="CP018258">
    <property type="protein sequence ID" value="APV43486.1"/>
    <property type="molecule type" value="Genomic_DNA"/>
</dbReference>
<dbReference type="PROSITE" id="PS00595">
    <property type="entry name" value="AA_TRANSFER_CLASS_5"/>
    <property type="match status" value="1"/>
</dbReference>
<comment type="subunit">
    <text evidence="10">Homodimer. Forms a heterotetramer with IscU, interacts with other sulfur acceptors.</text>
</comment>
<comment type="similarity">
    <text evidence="2 10">Belongs to the class-V pyridoxal-phosphate-dependent aminotransferase family. NifS/IscS subfamily.</text>
</comment>
<evidence type="ECO:0000256" key="9">
    <source>
        <dbReference type="ARBA" id="ARBA00050776"/>
    </source>
</evidence>
<evidence type="ECO:0000313" key="13">
    <source>
        <dbReference type="EMBL" id="APV43486.1"/>
    </source>
</evidence>
<protein>
    <recommendedName>
        <fullName evidence="10">Cysteine desulfurase IscS</fullName>
        <ecNumber evidence="10">2.8.1.7</ecNumber>
    </recommendedName>
</protein>
<dbReference type="GO" id="GO:0031071">
    <property type="term" value="F:cysteine desulfurase activity"/>
    <property type="evidence" value="ECO:0007669"/>
    <property type="project" value="UniProtKB-UniRule"/>
</dbReference>
<dbReference type="Proteomes" id="UP000185934">
    <property type="component" value="Chromosome"/>
</dbReference>
<evidence type="ECO:0000256" key="4">
    <source>
        <dbReference type="ARBA" id="ARBA00022679"/>
    </source>
</evidence>
<feature type="modified residue" description="N6-(pyridoxal phosphate)lysine" evidence="10">
    <location>
        <position position="202"/>
    </location>
</feature>
<evidence type="ECO:0000259" key="12">
    <source>
        <dbReference type="Pfam" id="PF00266"/>
    </source>
</evidence>
<dbReference type="InterPro" id="IPR015424">
    <property type="entry name" value="PyrdxlP-dep_Trfase"/>
</dbReference>
<dbReference type="InterPro" id="IPR010240">
    <property type="entry name" value="Cys_deSase_IscS"/>
</dbReference>
<dbReference type="NCBIfam" id="TIGR03402">
    <property type="entry name" value="FeS_nifS"/>
    <property type="match status" value="1"/>
</dbReference>
<feature type="active site" description="Cysteine persulfide intermediate" evidence="10">
    <location>
        <position position="325"/>
    </location>
</feature>
<dbReference type="UniPathway" id="UPA00266"/>
<comment type="function">
    <text evidence="10">Master enzyme that delivers sulfur to a number of partners involved in Fe-S cluster assembly, tRNA modification or cofactor biosynthesis. Catalyzes the removal of elemental sulfur atoms from cysteine to produce alanine. Functions as a sulfur delivery protein for Fe-S cluster synthesis onto IscU, an Fe-S scaffold assembly protein, as well as other S acceptor proteins.</text>
</comment>
<dbReference type="GO" id="GO:0044571">
    <property type="term" value="P:[2Fe-2S] cluster assembly"/>
    <property type="evidence" value="ECO:0007669"/>
    <property type="project" value="UniProtKB-UniRule"/>
</dbReference>
<dbReference type="RefSeq" id="WP_076003297.1">
    <property type="nucleotide sequence ID" value="NZ_CP018258.1"/>
</dbReference>
<dbReference type="NCBIfam" id="NF002806">
    <property type="entry name" value="PRK02948.1"/>
    <property type="match status" value="1"/>
</dbReference>
<dbReference type="InterPro" id="IPR017772">
    <property type="entry name" value="Cys_deSase_NifS_bac/arc"/>
</dbReference>
<dbReference type="EC" id="2.8.1.7" evidence="10"/>
<accession>A0A1P8F4S8</accession>
<dbReference type="InterPro" id="IPR000192">
    <property type="entry name" value="Aminotrans_V_dom"/>
</dbReference>
<comment type="catalytic activity">
    <reaction evidence="9 10">
        <text>(sulfur carrier)-H + L-cysteine = (sulfur carrier)-SH + L-alanine</text>
        <dbReference type="Rhea" id="RHEA:43892"/>
        <dbReference type="Rhea" id="RHEA-COMP:14737"/>
        <dbReference type="Rhea" id="RHEA-COMP:14739"/>
        <dbReference type="ChEBI" id="CHEBI:29917"/>
        <dbReference type="ChEBI" id="CHEBI:35235"/>
        <dbReference type="ChEBI" id="CHEBI:57972"/>
        <dbReference type="ChEBI" id="CHEBI:64428"/>
        <dbReference type="EC" id="2.8.1.7"/>
    </reaction>
</comment>
<dbReference type="GO" id="GO:0006520">
    <property type="term" value="P:amino acid metabolic process"/>
    <property type="evidence" value="ECO:0007669"/>
    <property type="project" value="InterPro"/>
</dbReference>
<keyword evidence="4 10" id="KW-0808">Transferase</keyword>
<dbReference type="InterPro" id="IPR016454">
    <property type="entry name" value="Cysteine_dSase"/>
</dbReference>
<feature type="binding site" evidence="10">
    <location>
        <position position="179"/>
    </location>
    <ligand>
        <name>pyridoxal 5'-phosphate</name>
        <dbReference type="ChEBI" id="CHEBI:597326"/>
    </ligand>
</feature>
<feature type="binding site" evidence="10">
    <location>
        <begin position="71"/>
        <end position="72"/>
    </location>
    <ligand>
        <name>pyridoxal 5'-phosphate</name>
        <dbReference type="ChEBI" id="CHEBI:597326"/>
    </ligand>
</feature>
<evidence type="ECO:0000256" key="3">
    <source>
        <dbReference type="ARBA" id="ARBA00022490"/>
    </source>
</evidence>
<keyword evidence="6 10" id="KW-0663">Pyridoxal phosphate</keyword>
<feature type="binding site" evidence="10">
    <location>
        <begin position="199"/>
        <end position="201"/>
    </location>
    <ligand>
        <name>pyridoxal 5'-phosphate</name>
        <dbReference type="ChEBI" id="CHEBI:597326"/>
    </ligand>
</feature>
<dbReference type="KEGG" id="dfo:Dform_00123"/>
<dbReference type="GO" id="GO:0046872">
    <property type="term" value="F:metal ion binding"/>
    <property type="evidence" value="ECO:0007669"/>
    <property type="project" value="UniProtKB-KW"/>
</dbReference>
<evidence type="ECO:0000256" key="6">
    <source>
        <dbReference type="ARBA" id="ARBA00022898"/>
    </source>
</evidence>
<keyword evidence="5 10" id="KW-0479">Metal-binding</keyword>
<reference evidence="14" key="1">
    <citation type="submission" date="2016-11" db="EMBL/GenBank/DDBJ databases">
        <title>Dehalogenimonas formicexedens sp. nov., a chlorinated alkane respiring bacterium isolated from contaminated groundwater.</title>
        <authorList>
            <person name="Key T.A."/>
            <person name="Bowman K.S."/>
            <person name="Lee I."/>
            <person name="Chun J."/>
            <person name="Albuquerque L."/>
            <person name="da Costa M.S."/>
            <person name="Rainey F.A."/>
            <person name="Moe W.M."/>
        </authorList>
    </citation>
    <scope>NUCLEOTIDE SEQUENCE [LARGE SCALE GENOMIC DNA]</scope>
    <source>
        <strain evidence="14">NSZ-14</strain>
    </source>
</reference>
<name>A0A1P8F4S8_9CHLR</name>
<dbReference type="Gene3D" id="3.90.1150.10">
    <property type="entry name" value="Aspartate Aminotransferase, domain 1"/>
    <property type="match status" value="1"/>
</dbReference>
<evidence type="ECO:0000256" key="11">
    <source>
        <dbReference type="RuleBase" id="RU004504"/>
    </source>
</evidence>